<comment type="caution">
    <text evidence="3">The sequence shown here is derived from an EMBL/GenBank/DDBJ whole genome shotgun (WGS) entry which is preliminary data.</text>
</comment>
<dbReference type="PANTHER" id="PTHR35174:SF3">
    <property type="entry name" value="BLL7171 PROTEIN"/>
    <property type="match status" value="1"/>
</dbReference>
<dbReference type="PANTHER" id="PTHR35174">
    <property type="entry name" value="BLL7171 PROTEIN-RELATED"/>
    <property type="match status" value="1"/>
</dbReference>
<dbReference type="InterPro" id="IPR005545">
    <property type="entry name" value="YCII"/>
</dbReference>
<dbReference type="SUPFAM" id="SSF54909">
    <property type="entry name" value="Dimeric alpha+beta barrel"/>
    <property type="match status" value="1"/>
</dbReference>
<organism evidence="3 4">
    <name type="scientific">Aeromicrobium terrae</name>
    <dbReference type="NCBI Taxonomy" id="2498846"/>
    <lineage>
        <taxon>Bacteria</taxon>
        <taxon>Bacillati</taxon>
        <taxon>Actinomycetota</taxon>
        <taxon>Actinomycetes</taxon>
        <taxon>Propionibacteriales</taxon>
        <taxon>Nocardioidaceae</taxon>
        <taxon>Aeromicrobium</taxon>
    </lineage>
</organism>
<feature type="domain" description="YCII-related" evidence="2">
    <location>
        <begin position="24"/>
        <end position="115"/>
    </location>
</feature>
<dbReference type="RefSeq" id="WP_147687572.1">
    <property type="nucleotide sequence ID" value="NZ_VDUX01000008.1"/>
</dbReference>
<reference evidence="3 4" key="1">
    <citation type="submission" date="2019-06" db="EMBL/GenBank/DDBJ databases">
        <title>Aeromicrobium sp. nov., isolated from a maize field.</title>
        <authorList>
            <person name="Lin S.-Y."/>
            <person name="Tsai C.-F."/>
            <person name="Young C.-C."/>
        </authorList>
    </citation>
    <scope>NUCLEOTIDE SEQUENCE [LARGE SCALE GENOMIC DNA]</scope>
    <source>
        <strain evidence="3 4">CC-CFT486</strain>
    </source>
</reference>
<dbReference type="AlphaFoldDB" id="A0A5C8NG57"/>
<evidence type="ECO:0000259" key="2">
    <source>
        <dbReference type="Pfam" id="PF03795"/>
    </source>
</evidence>
<gene>
    <name evidence="3" type="ORF">FHP06_14800</name>
</gene>
<proteinExistence type="inferred from homology"/>
<keyword evidence="4" id="KW-1185">Reference proteome</keyword>
<evidence type="ECO:0000256" key="1">
    <source>
        <dbReference type="ARBA" id="ARBA00007689"/>
    </source>
</evidence>
<evidence type="ECO:0000313" key="3">
    <source>
        <dbReference type="EMBL" id="TXL57304.1"/>
    </source>
</evidence>
<name>A0A5C8NG57_9ACTN</name>
<protein>
    <recommendedName>
        <fullName evidence="2">YCII-related domain-containing protein</fullName>
    </recommendedName>
</protein>
<accession>A0A5C8NG57</accession>
<dbReference type="OrthoDB" id="668782at2"/>
<dbReference type="EMBL" id="VDUX01000008">
    <property type="protein sequence ID" value="TXL57304.1"/>
    <property type="molecule type" value="Genomic_DNA"/>
</dbReference>
<evidence type="ECO:0000313" key="4">
    <source>
        <dbReference type="Proteomes" id="UP000321571"/>
    </source>
</evidence>
<dbReference type="Gene3D" id="3.30.70.1060">
    <property type="entry name" value="Dimeric alpha+beta barrel"/>
    <property type="match status" value="1"/>
</dbReference>
<sequence>MTQYLISVSHDTAEAPTMETMDPAELQPIFEAVDAFNQKLRDAGAWVFAGGLQPIQTAVGVDNTGDSPVVTDGPFVESKEYLGGFWVIEAADDAEALQWAKEGSKACAGRVEVRAFQEEPA</sequence>
<comment type="similarity">
    <text evidence="1">Belongs to the YciI family.</text>
</comment>
<dbReference type="Proteomes" id="UP000321571">
    <property type="component" value="Unassembled WGS sequence"/>
</dbReference>
<dbReference type="Pfam" id="PF03795">
    <property type="entry name" value="YCII"/>
    <property type="match status" value="1"/>
</dbReference>
<dbReference type="InterPro" id="IPR011008">
    <property type="entry name" value="Dimeric_a/b-barrel"/>
</dbReference>